<evidence type="ECO:0000256" key="2">
    <source>
        <dbReference type="ARBA" id="ARBA00022448"/>
    </source>
</evidence>
<evidence type="ECO:0000256" key="10">
    <source>
        <dbReference type="PROSITE-ProRule" id="PRU01360"/>
    </source>
</evidence>
<keyword evidence="8 14" id="KW-0675">Receptor</keyword>
<comment type="similarity">
    <text evidence="10 11">Belongs to the TonB-dependent receptor family.</text>
</comment>
<keyword evidence="5" id="KW-0732">Signal</keyword>
<feature type="domain" description="TonB-dependent receptor-like beta-barrel" evidence="12">
    <location>
        <begin position="157"/>
        <end position="504"/>
    </location>
</feature>
<dbReference type="Gene3D" id="2.170.130.10">
    <property type="entry name" value="TonB-dependent receptor, plug domain"/>
    <property type="match status" value="1"/>
</dbReference>
<name>A0A4Q1SG17_9BACT</name>
<dbReference type="GO" id="GO:0009279">
    <property type="term" value="C:cell outer membrane"/>
    <property type="evidence" value="ECO:0007669"/>
    <property type="project" value="UniProtKB-SubCell"/>
</dbReference>
<dbReference type="Pfam" id="PF00593">
    <property type="entry name" value="TonB_dep_Rec_b-barrel"/>
    <property type="match status" value="1"/>
</dbReference>
<dbReference type="PANTHER" id="PTHR30069">
    <property type="entry name" value="TONB-DEPENDENT OUTER MEMBRANE RECEPTOR"/>
    <property type="match status" value="1"/>
</dbReference>
<evidence type="ECO:0000259" key="13">
    <source>
        <dbReference type="Pfam" id="PF07715"/>
    </source>
</evidence>
<keyword evidence="6 11" id="KW-0798">TonB box</keyword>
<evidence type="ECO:0000256" key="4">
    <source>
        <dbReference type="ARBA" id="ARBA00022692"/>
    </source>
</evidence>
<dbReference type="InterPro" id="IPR036942">
    <property type="entry name" value="Beta-barrel_TonB_sf"/>
</dbReference>
<evidence type="ECO:0000313" key="15">
    <source>
        <dbReference type="Proteomes" id="UP000290253"/>
    </source>
</evidence>
<proteinExistence type="inferred from homology"/>
<evidence type="ECO:0000256" key="5">
    <source>
        <dbReference type="ARBA" id="ARBA00022729"/>
    </source>
</evidence>
<keyword evidence="15" id="KW-1185">Reference proteome</keyword>
<evidence type="ECO:0000256" key="6">
    <source>
        <dbReference type="ARBA" id="ARBA00023077"/>
    </source>
</evidence>
<dbReference type="GO" id="GO:0015344">
    <property type="term" value="F:siderophore uptake transmembrane transporter activity"/>
    <property type="evidence" value="ECO:0007669"/>
    <property type="project" value="TreeGrafter"/>
</dbReference>
<dbReference type="Gene3D" id="2.40.170.20">
    <property type="entry name" value="TonB-dependent receptor, beta-barrel domain"/>
    <property type="match status" value="1"/>
</dbReference>
<dbReference type="PANTHER" id="PTHR30069:SF29">
    <property type="entry name" value="HEMOGLOBIN AND HEMOGLOBIN-HAPTOGLOBIN-BINDING PROTEIN 1-RELATED"/>
    <property type="match status" value="1"/>
</dbReference>
<dbReference type="InterPro" id="IPR037066">
    <property type="entry name" value="Plug_dom_sf"/>
</dbReference>
<evidence type="ECO:0000256" key="1">
    <source>
        <dbReference type="ARBA" id="ARBA00004571"/>
    </source>
</evidence>
<reference evidence="14 15" key="1">
    <citation type="journal article" date="2016" name="Int. J. Syst. Evol. Microbiol.">
        <title>Acidipila dinghuensis sp. nov., an acidobacterium isolated from forest soil.</title>
        <authorList>
            <person name="Jiang Y.W."/>
            <person name="Wang J."/>
            <person name="Chen M.H."/>
            <person name="Lv Y.Y."/>
            <person name="Qiu L.H."/>
        </authorList>
    </citation>
    <scope>NUCLEOTIDE SEQUENCE [LARGE SCALE GENOMIC DNA]</scope>
    <source>
        <strain evidence="14 15">DHOF10</strain>
    </source>
</reference>
<comment type="subcellular location">
    <subcellularLocation>
        <location evidence="1 10">Cell outer membrane</location>
        <topology evidence="1 10">Multi-pass membrane protein</topology>
    </subcellularLocation>
</comment>
<sequence length="551" mass="60559">MAVEVGQQPFSFETAEDALRTDPSTFIEQRGAGGAQSDITIRGASFEQTLVLLNGLRIDDAQSSHHNLDLPVPLEAMRSVEVLHGAGSTLYGSDALGGVVNFITATPTEDSLTLRAGAGSFGGNEESAIATAAGHRWSEIATGARNFSTGFMPDRDYRNENASNESRWSSALGTTDILLAGSDRAFGADNFYGLYNSWERTKGWFASAQQQLGENTSAAFGYRRHTDNFILLRNDPAYYANNHIDTSWQAVVRRQQPLGHEGGLFYGLDAEGDSIDSNNLGHHARNQGAGYADLDLHSTRRWSLSAGLREEVLSGGARSVTSPDLAGSFWVAPKVKIRASGGYGFRLPTYTDLYYSDPTTNGDPNLKPESAWSGDTGVDWFPNTRTTASMTLFYSRQHDAIDYVRANDTEKWQATNLNGLRYAGVESSLGWRPTATQSIQLGWTILAGAQSALHGLQSQYVFNYPVNNASFEWSDTFAHAYFVRTIVRVAQRYQQEAYPVWDLEMARSKGWIHPYFRAVNLSNTGYQEIVDVPMPGRSFAGGVEISLRRKP</sequence>
<dbReference type="AlphaFoldDB" id="A0A4Q1SG17"/>
<dbReference type="Pfam" id="PF07715">
    <property type="entry name" value="Plug"/>
    <property type="match status" value="1"/>
</dbReference>
<keyword evidence="3 10" id="KW-1134">Transmembrane beta strand</keyword>
<evidence type="ECO:0000313" key="14">
    <source>
        <dbReference type="EMBL" id="RXS95778.1"/>
    </source>
</evidence>
<comment type="caution">
    <text evidence="14">The sequence shown here is derived from an EMBL/GenBank/DDBJ whole genome shotgun (WGS) entry which is preliminary data.</text>
</comment>
<keyword evidence="2 10" id="KW-0813">Transport</keyword>
<evidence type="ECO:0000256" key="9">
    <source>
        <dbReference type="ARBA" id="ARBA00023237"/>
    </source>
</evidence>
<gene>
    <name evidence="14" type="ORF">ESZ00_13800</name>
</gene>
<accession>A0A4Q1SG17</accession>
<evidence type="ECO:0000256" key="3">
    <source>
        <dbReference type="ARBA" id="ARBA00022452"/>
    </source>
</evidence>
<evidence type="ECO:0000256" key="11">
    <source>
        <dbReference type="RuleBase" id="RU003357"/>
    </source>
</evidence>
<dbReference type="PROSITE" id="PS52016">
    <property type="entry name" value="TONB_DEPENDENT_REC_3"/>
    <property type="match status" value="1"/>
</dbReference>
<organism evidence="14 15">
    <name type="scientific">Silvibacterium dinghuense</name>
    <dbReference type="NCBI Taxonomy" id="1560006"/>
    <lineage>
        <taxon>Bacteria</taxon>
        <taxon>Pseudomonadati</taxon>
        <taxon>Acidobacteriota</taxon>
        <taxon>Terriglobia</taxon>
        <taxon>Terriglobales</taxon>
        <taxon>Acidobacteriaceae</taxon>
        <taxon>Silvibacterium</taxon>
    </lineage>
</organism>
<keyword evidence="9 10" id="KW-0998">Cell outer membrane</keyword>
<keyword evidence="4 10" id="KW-0812">Transmembrane</keyword>
<evidence type="ECO:0000256" key="7">
    <source>
        <dbReference type="ARBA" id="ARBA00023136"/>
    </source>
</evidence>
<dbReference type="GO" id="GO:0044718">
    <property type="term" value="P:siderophore transmembrane transport"/>
    <property type="evidence" value="ECO:0007669"/>
    <property type="project" value="TreeGrafter"/>
</dbReference>
<dbReference type="InterPro" id="IPR000531">
    <property type="entry name" value="Beta-barrel_TonB"/>
</dbReference>
<dbReference type="InterPro" id="IPR039426">
    <property type="entry name" value="TonB-dep_rcpt-like"/>
</dbReference>
<feature type="domain" description="TonB-dependent receptor plug" evidence="13">
    <location>
        <begin position="13"/>
        <end position="99"/>
    </location>
</feature>
<evidence type="ECO:0000259" key="12">
    <source>
        <dbReference type="Pfam" id="PF00593"/>
    </source>
</evidence>
<dbReference type="EMBL" id="SDMK01000002">
    <property type="protein sequence ID" value="RXS95778.1"/>
    <property type="molecule type" value="Genomic_DNA"/>
</dbReference>
<dbReference type="InterPro" id="IPR012910">
    <property type="entry name" value="Plug_dom"/>
</dbReference>
<dbReference type="Proteomes" id="UP000290253">
    <property type="component" value="Unassembled WGS sequence"/>
</dbReference>
<protein>
    <submittedName>
        <fullName evidence="14">TonB-dependent receptor</fullName>
    </submittedName>
</protein>
<keyword evidence="7 10" id="KW-0472">Membrane</keyword>
<dbReference type="OrthoDB" id="337377at2"/>
<evidence type="ECO:0000256" key="8">
    <source>
        <dbReference type="ARBA" id="ARBA00023170"/>
    </source>
</evidence>
<dbReference type="SUPFAM" id="SSF56935">
    <property type="entry name" value="Porins"/>
    <property type="match status" value="1"/>
</dbReference>